<evidence type="ECO:0000313" key="2">
    <source>
        <dbReference type="Proteomes" id="UP001732700"/>
    </source>
</evidence>
<keyword evidence="2" id="KW-1185">Reference proteome</keyword>
<protein>
    <submittedName>
        <fullName evidence="1">Uncharacterized protein</fullName>
    </submittedName>
</protein>
<organism evidence="1 2">
    <name type="scientific">Avena sativa</name>
    <name type="common">Oat</name>
    <dbReference type="NCBI Taxonomy" id="4498"/>
    <lineage>
        <taxon>Eukaryota</taxon>
        <taxon>Viridiplantae</taxon>
        <taxon>Streptophyta</taxon>
        <taxon>Embryophyta</taxon>
        <taxon>Tracheophyta</taxon>
        <taxon>Spermatophyta</taxon>
        <taxon>Magnoliopsida</taxon>
        <taxon>Liliopsida</taxon>
        <taxon>Poales</taxon>
        <taxon>Poaceae</taxon>
        <taxon>BOP clade</taxon>
        <taxon>Pooideae</taxon>
        <taxon>Poodae</taxon>
        <taxon>Poeae</taxon>
        <taxon>Poeae Chloroplast Group 1 (Aveneae type)</taxon>
        <taxon>Aveninae</taxon>
        <taxon>Avena</taxon>
    </lineage>
</organism>
<reference evidence="1" key="2">
    <citation type="submission" date="2025-09" db="UniProtKB">
        <authorList>
            <consortium name="EnsemblPlants"/>
        </authorList>
    </citation>
    <scope>IDENTIFICATION</scope>
</reference>
<reference evidence="1" key="1">
    <citation type="submission" date="2021-05" db="EMBL/GenBank/DDBJ databases">
        <authorList>
            <person name="Scholz U."/>
            <person name="Mascher M."/>
            <person name="Fiebig A."/>
        </authorList>
    </citation>
    <scope>NUCLEOTIDE SEQUENCE [LARGE SCALE GENOMIC DNA]</scope>
</reference>
<dbReference type="EnsemblPlants" id="AVESA.00010b.r2.1DG0121930.1">
    <property type="protein sequence ID" value="AVESA.00010b.r2.1DG0121930.1.CDS"/>
    <property type="gene ID" value="AVESA.00010b.r2.1DG0121930"/>
</dbReference>
<name>A0ACD5TSR8_AVESA</name>
<proteinExistence type="predicted"/>
<accession>A0ACD5TSR8</accession>
<dbReference type="Proteomes" id="UP001732700">
    <property type="component" value="Chromosome 1D"/>
</dbReference>
<sequence length="224" mass="24315">MTSSSSSVLLVAALFAVCVGSAHGIAKVPPGPNITATYGDKWLEAKSTWYGKPTGAAPKDNGGACGYKDVDKAPYDGMTGCGNTPIFKDGRGCGSCFELKCDKPESCSDEPKGEEQKLRSAGELEVKFRRVKCKYPKDTKVTFHVEKGSNPNYLGLLVKYVDGDGYVVGVDIKKKGEDKWIELKESWGEVWRIDTPKKLTGPFTVRYTTEGGTKKEIEDVIPEG</sequence>
<evidence type="ECO:0000313" key="1">
    <source>
        <dbReference type="EnsemblPlants" id="AVESA.00010b.r2.1DG0121930.1.CDS"/>
    </source>
</evidence>